<comment type="caution">
    <text evidence="3">The sequence shown here is derived from an EMBL/GenBank/DDBJ whole genome shotgun (WGS) entry which is preliminary data.</text>
</comment>
<sequence>MLLLCYDNNISLENLDKFIFPSIKGGTIPLEDVVDNAYYSKYRMRLREKNILFLDQIISGDKSRLLLWKEILIKAYIPVFSQRKETKWYSDIRNLITSDGVHLTLNITQLFGARVDNVEEARSYDIAKKNRSLIAVYNSQFNSVVIGKIQGIDDTQRPVIKHFHIDMSRCTNTHTYIYQCMEYGCAANASLSIRSPCTFSADWECLVPLLTDSQFAPSQLTNLIEFNIFDIFDFAKKKYDIIHQALTQNHVISSQVQDNIILDLLDSSTSRNDLLTIQRTLAPFDNNNYYIFEFYTDGSLIELGTEQCSISCAFAQISDLFDIPHVEFYSTIDKWPSAYRGELLAVLLALSVVPKNSKVRINTDSLNVITQFEKLKNSRFSQTSREYFKANNNFLWAILCRIILTLNLHVEMFKVVAHGDDMGNNYVDNLAKIAHTDQDRYIVFRRDACMMKVLPCWNGIIIENKLRSFLKNICNYKGLEKFINLNRNSKYRTLEVDWTSTFSCLNCDINNNETSVSSSKTKAQKVHLLIEEIPTIEQMKKSLLDLYDGWMCPICGLQDETFNHVWTCSGHYDIIHNIRDKTINHLLTWILEYNDNIHDFNALMALDIWDISYDPNKWFLGVVGYIFNSFVFNCPTVEVDSSDSLAESYLLNMNGISYNYGISQSPDTKHEINSKAIFEWIPYNEFIYIEEIGNNCLITTIWKVDPLRYNESFKDNRLAQNPDTKDFILVFNNIYSIINSSLHKCAVNYRDTVFKWILYNNLIEIKEIDRECELATTILKDDPLTYTNKNIIMRKSYIKVGLKYLHNSQSITDEVESYLKDIQCYGLSQNPNTNYFILVLQLKYYCGKCGEKYSNQFEINNKNCISCKQNISINYDFLESYTMFEWIPYDQFYDIEEIGKGGFSTVYSSLWEKGFLYNNDFDYKGWKRKPNTRVALK</sequence>
<name>A0A2N0RGS5_9GLOM</name>
<feature type="domain" description="RNase H type-1" evidence="2">
    <location>
        <begin position="288"/>
        <end position="436"/>
    </location>
</feature>
<dbReference type="InterPro" id="IPR002156">
    <property type="entry name" value="RNaseH_domain"/>
</dbReference>
<gene>
    <name evidence="3" type="ORF">RhiirA1_538451</name>
</gene>
<reference evidence="3 4" key="1">
    <citation type="submission" date="2017-10" db="EMBL/GenBank/DDBJ databases">
        <title>Extensive intraspecific genome diversity in a model arbuscular mycorrhizal fungus.</title>
        <authorList>
            <person name="Chen E.C.H."/>
            <person name="Morin E."/>
            <person name="Baudet D."/>
            <person name="Noel J."/>
            <person name="Ndikumana S."/>
            <person name="Charron P."/>
            <person name="St-Onge C."/>
            <person name="Giorgi J."/>
            <person name="Grigoriev I.V."/>
            <person name="Roux C."/>
            <person name="Martin F.M."/>
            <person name="Corradi N."/>
        </authorList>
    </citation>
    <scope>NUCLEOTIDE SEQUENCE [LARGE SCALE GENOMIC DNA]</scope>
    <source>
        <strain evidence="3 4">A1</strain>
    </source>
</reference>
<evidence type="ECO:0000313" key="3">
    <source>
        <dbReference type="EMBL" id="PKC62498.1"/>
    </source>
</evidence>
<evidence type="ECO:0000259" key="2">
    <source>
        <dbReference type="PROSITE" id="PS50879"/>
    </source>
</evidence>
<dbReference type="VEuPathDB" id="FungiDB:FUN_003550"/>
<dbReference type="GO" id="GO:0003676">
    <property type="term" value="F:nucleic acid binding"/>
    <property type="evidence" value="ECO:0007669"/>
    <property type="project" value="InterPro"/>
</dbReference>
<dbReference type="Gene3D" id="3.30.420.10">
    <property type="entry name" value="Ribonuclease H-like superfamily/Ribonuclease H"/>
    <property type="match status" value="1"/>
</dbReference>
<dbReference type="Pfam" id="PF00075">
    <property type="entry name" value="RNase_H"/>
    <property type="match status" value="1"/>
</dbReference>
<dbReference type="VEuPathDB" id="FungiDB:FUN_004270"/>
<evidence type="ECO:0000256" key="1">
    <source>
        <dbReference type="ARBA" id="ARBA00022723"/>
    </source>
</evidence>
<dbReference type="PROSITE" id="PS00202">
    <property type="entry name" value="RUBREDOXIN"/>
    <property type="match status" value="1"/>
</dbReference>
<organism evidence="3 4">
    <name type="scientific">Rhizophagus irregularis</name>
    <dbReference type="NCBI Taxonomy" id="588596"/>
    <lineage>
        <taxon>Eukaryota</taxon>
        <taxon>Fungi</taxon>
        <taxon>Fungi incertae sedis</taxon>
        <taxon>Mucoromycota</taxon>
        <taxon>Glomeromycotina</taxon>
        <taxon>Glomeromycetes</taxon>
        <taxon>Glomerales</taxon>
        <taxon>Glomeraceae</taxon>
        <taxon>Rhizophagus</taxon>
    </lineage>
</organism>
<accession>A0A2N0RGS5</accession>
<dbReference type="InterPro" id="IPR012337">
    <property type="entry name" value="RNaseH-like_sf"/>
</dbReference>
<dbReference type="VEuPathDB" id="FungiDB:RhiirFUN_006426"/>
<dbReference type="AlphaFoldDB" id="A0A2N0RGS5"/>
<dbReference type="EMBL" id="LLXH01000850">
    <property type="protein sequence ID" value="PKC62498.1"/>
    <property type="molecule type" value="Genomic_DNA"/>
</dbReference>
<dbReference type="VEuPathDB" id="FungiDB:RhiirA1_538451"/>
<reference evidence="3 4" key="2">
    <citation type="submission" date="2017-10" db="EMBL/GenBank/DDBJ databases">
        <title>Genome analyses suggest a sexual origin of heterokaryosis in a supposedly ancient asexual fungus.</title>
        <authorList>
            <person name="Corradi N."/>
            <person name="Sedzielewska K."/>
            <person name="Noel J."/>
            <person name="Charron P."/>
            <person name="Farinelli L."/>
            <person name="Marton T."/>
            <person name="Kruger M."/>
            <person name="Pelin A."/>
            <person name="Brachmann A."/>
            <person name="Corradi N."/>
        </authorList>
    </citation>
    <scope>NUCLEOTIDE SEQUENCE [LARGE SCALE GENOMIC DNA]</scope>
    <source>
        <strain evidence="3 4">A1</strain>
    </source>
</reference>
<dbReference type="Proteomes" id="UP000232688">
    <property type="component" value="Unassembled WGS sequence"/>
</dbReference>
<dbReference type="PROSITE" id="PS50879">
    <property type="entry name" value="RNASE_H_1"/>
    <property type="match status" value="1"/>
</dbReference>
<dbReference type="GO" id="GO:0046872">
    <property type="term" value="F:metal ion binding"/>
    <property type="evidence" value="ECO:0007669"/>
    <property type="project" value="UniProtKB-KW"/>
</dbReference>
<dbReference type="InterPro" id="IPR018527">
    <property type="entry name" value="Rubredoxin_Fe_BS"/>
</dbReference>
<evidence type="ECO:0000313" key="4">
    <source>
        <dbReference type="Proteomes" id="UP000232688"/>
    </source>
</evidence>
<dbReference type="GO" id="GO:0004523">
    <property type="term" value="F:RNA-DNA hybrid ribonuclease activity"/>
    <property type="evidence" value="ECO:0007669"/>
    <property type="project" value="InterPro"/>
</dbReference>
<keyword evidence="1" id="KW-0479">Metal-binding</keyword>
<protein>
    <recommendedName>
        <fullName evidence="2">RNase H type-1 domain-containing protein</fullName>
    </recommendedName>
</protein>
<proteinExistence type="predicted"/>
<dbReference type="InterPro" id="IPR036397">
    <property type="entry name" value="RNaseH_sf"/>
</dbReference>
<dbReference type="SUPFAM" id="SSF53098">
    <property type="entry name" value="Ribonuclease H-like"/>
    <property type="match status" value="1"/>
</dbReference>